<protein>
    <submittedName>
        <fullName evidence="1">DNA topoisomerase IV subunit B</fullName>
        <ecNumber evidence="1">5.6.2.2</ecNumber>
    </submittedName>
</protein>
<evidence type="ECO:0000313" key="1">
    <source>
        <dbReference type="EMBL" id="XRI72439.1"/>
    </source>
</evidence>
<keyword evidence="2" id="KW-1185">Reference proteome</keyword>
<evidence type="ECO:0000313" key="2">
    <source>
        <dbReference type="Proteomes" id="UP001195965"/>
    </source>
</evidence>
<organism evidence="1 2">
    <name type="scientific">Acidithiobacillus montserratensis</name>
    <dbReference type="NCBI Taxonomy" id="2729135"/>
    <lineage>
        <taxon>Bacteria</taxon>
        <taxon>Pseudomonadati</taxon>
        <taxon>Pseudomonadota</taxon>
        <taxon>Acidithiobacillia</taxon>
        <taxon>Acidithiobacillales</taxon>
        <taxon>Acidithiobacillaceae</taxon>
        <taxon>Acidithiobacillus</taxon>
    </lineage>
</organism>
<dbReference type="EC" id="5.6.2.2" evidence="1"/>
<reference evidence="1 2" key="1">
    <citation type="journal article" date="2021" name="ISME J.">
        <title>Genomic evolution of the class Acidithiobacillia: deep-branching Proteobacteria living in extreme acidic conditions.</title>
        <authorList>
            <person name="Moya-Beltran A."/>
            <person name="Beard S."/>
            <person name="Rojas-Villalobos C."/>
            <person name="Issotta F."/>
            <person name="Gallardo Y."/>
            <person name="Ulloa R."/>
            <person name="Giaveno A."/>
            <person name="Degli Esposti M."/>
            <person name="Johnson D.B."/>
            <person name="Quatrini R."/>
        </authorList>
    </citation>
    <scope>NUCLEOTIDE SEQUENCE [LARGE SCALE GENOMIC DNA]</scope>
    <source>
        <strain evidence="1 2">GG1-14</strain>
    </source>
</reference>
<sequence>MNLKKCTFIAVLMVPAVSPGKEQGLPKDRIPLYDGPGGKAASAPGDAQPKELTVLNYSAEQFTVLKGLEPVRLRPGMYTRTSCPTHMVQELIDNSADEALAGHATRIEVTVLGDGSVIVEDNGRGIPVGIPPGETRPAAELAFTTLHAGGKFDKTDKASAYRFSGGLHGVGVAVTNALSSRLQVDIRTRDPEGGGYGRYQLGFVESALSQGLTRVENSHARQHGTRIQVWPDPRYFDSPRVNVRELTHLLRAKAILLPGLQVILNTPEQEPLIWKYEAGLAEYLEEMLSEAEPITPVFAGEMYQSDDGNGFAQGEGASWALCWAGQGSPRPETYVNLIPTLDGGTHESGFRAGVFEAVRSFMEHHSLVPAKLKLVQDDVTGKMAMVLSARILDPQFQGQTKDKLTSRDAYKLMVQTIRDPLELWLNSHPEAGKAIVEQAIQSAQLRSRAAQKIERKKGSGLATLPGKLTDCESEDIQRNELFLVEGDSAGGSAKAARDKEYQALLPLRGKVLNTWEVDADLIFKNQEVHNMAVALGIEPHTVAANPQQVLAGLRYGKIMILSDADVDGSHIQVLILTLFLRHFPALLSQGHVFVVKPPLYRVDATWRGKARKIYCEAEAERDAAMERLRAEGVKESAIAVQRFKGLGEMNPDQLWETAMCPDTRSLVPLTIHPSELATLQERFTLLMGKQSAGGRREWMERDGWTADLDI</sequence>
<name>A0ACD5HBX3_9PROT</name>
<dbReference type="Proteomes" id="UP001195965">
    <property type="component" value="Chromosome"/>
</dbReference>
<dbReference type="EMBL" id="CP127526">
    <property type="protein sequence ID" value="XRI72439.1"/>
    <property type="molecule type" value="Genomic_DNA"/>
</dbReference>
<accession>A0ACD5HBX3</accession>
<proteinExistence type="predicted"/>
<gene>
    <name evidence="1" type="ORF">HHS34_008250</name>
</gene>
<keyword evidence="1" id="KW-0413">Isomerase</keyword>